<protein>
    <submittedName>
        <fullName evidence="1">Uncharacterized protein</fullName>
    </submittedName>
</protein>
<comment type="caution">
    <text evidence="1">The sequence shown here is derived from an EMBL/GenBank/DDBJ whole genome shotgun (WGS) entry which is preliminary data.</text>
</comment>
<dbReference type="EMBL" id="AAXW01000002">
    <property type="protein sequence ID" value="EAZ93513.1"/>
    <property type="molecule type" value="Genomic_DNA"/>
</dbReference>
<reference evidence="1 2" key="1">
    <citation type="submission" date="2007-03" db="EMBL/GenBank/DDBJ databases">
        <authorList>
            <person name="Stal L."/>
            <person name="Ferriera S."/>
            <person name="Johnson J."/>
            <person name="Kravitz S."/>
            <person name="Beeson K."/>
            <person name="Sutton G."/>
            <person name="Rogers Y.-H."/>
            <person name="Friedman R."/>
            <person name="Frazier M."/>
            <person name="Venter J.C."/>
        </authorList>
    </citation>
    <scope>NUCLEOTIDE SEQUENCE [LARGE SCALE GENOMIC DNA]</scope>
    <source>
        <strain evidence="1 2">CCY0110</strain>
    </source>
</reference>
<keyword evidence="2" id="KW-1185">Reference proteome</keyword>
<name>A3II81_9CHRO</name>
<dbReference type="AlphaFoldDB" id="A3II81"/>
<accession>A3II81</accession>
<evidence type="ECO:0000313" key="2">
    <source>
        <dbReference type="Proteomes" id="UP000003781"/>
    </source>
</evidence>
<sequence length="36" mass="3874">MLGESYPSTGISATKLITILKRFTSYSPSCFCGNSL</sequence>
<dbReference type="Proteomes" id="UP000003781">
    <property type="component" value="Unassembled WGS sequence"/>
</dbReference>
<proteinExistence type="predicted"/>
<evidence type="ECO:0000313" key="1">
    <source>
        <dbReference type="EMBL" id="EAZ93513.1"/>
    </source>
</evidence>
<organism evidence="1 2">
    <name type="scientific">Crocosphaera chwakensis CCY0110</name>
    <dbReference type="NCBI Taxonomy" id="391612"/>
    <lineage>
        <taxon>Bacteria</taxon>
        <taxon>Bacillati</taxon>
        <taxon>Cyanobacteriota</taxon>
        <taxon>Cyanophyceae</taxon>
        <taxon>Oscillatoriophycideae</taxon>
        <taxon>Chroococcales</taxon>
        <taxon>Aphanothecaceae</taxon>
        <taxon>Crocosphaera</taxon>
        <taxon>Crocosphaera chwakensis</taxon>
    </lineage>
</organism>
<gene>
    <name evidence="1" type="ORF">CY0110_16997</name>
</gene>